<dbReference type="NCBIfam" id="TIGR03655">
    <property type="entry name" value="anti_R_Lar"/>
    <property type="match status" value="1"/>
</dbReference>
<dbReference type="AlphaFoldDB" id="A0A2D0JJS6"/>
<protein>
    <submittedName>
        <fullName evidence="1">Endodeoxyribonuclease RalR</fullName>
        <ecNumber evidence="1">3.1.-.-</ecNumber>
    </submittedName>
</protein>
<reference evidence="1 2" key="1">
    <citation type="journal article" date="2017" name="Nat. Microbiol.">
        <title>Natural product diversity associated with the nematode symbionts Photorhabdus and Xenorhabdus.</title>
        <authorList>
            <person name="Tobias N.J."/>
            <person name="Wolff H."/>
            <person name="Djahanschiri B."/>
            <person name="Grundmann F."/>
            <person name="Kronenwerth M."/>
            <person name="Shi Y.M."/>
            <person name="Simonyi S."/>
            <person name="Grun P."/>
            <person name="Shapiro-Ilan D."/>
            <person name="Pidot S.J."/>
            <person name="Stinear T.P."/>
            <person name="Ebersberger I."/>
            <person name="Bode H.B."/>
        </authorList>
    </citation>
    <scope>NUCLEOTIDE SEQUENCE [LARGE SCALE GENOMIC DNA]</scope>
    <source>
        <strain evidence="1 2">DSM 17902</strain>
    </source>
</reference>
<keyword evidence="2" id="KW-1185">Reference proteome</keyword>
<dbReference type="InterPro" id="IPR019908">
    <property type="entry name" value="Toxin_RalR"/>
</dbReference>
<dbReference type="EMBL" id="NITZ01000038">
    <property type="protein sequence ID" value="PHM46575.1"/>
    <property type="molecule type" value="Genomic_DNA"/>
</dbReference>
<dbReference type="Pfam" id="PF14354">
    <property type="entry name" value="Lar_restr_allev"/>
    <property type="match status" value="1"/>
</dbReference>
<dbReference type="Proteomes" id="UP000221980">
    <property type="component" value="Unassembled WGS sequence"/>
</dbReference>
<proteinExistence type="predicted"/>
<dbReference type="OrthoDB" id="6631093at2"/>
<gene>
    <name evidence="1" type="primary">ralR</name>
    <name evidence="1" type="ORF">Xmir_04140</name>
</gene>
<dbReference type="EC" id="3.1.-.-" evidence="1"/>
<keyword evidence="1" id="KW-0378">Hydrolase</keyword>
<evidence type="ECO:0000313" key="1">
    <source>
        <dbReference type="EMBL" id="PHM46575.1"/>
    </source>
</evidence>
<evidence type="ECO:0000313" key="2">
    <source>
        <dbReference type="Proteomes" id="UP000221980"/>
    </source>
</evidence>
<comment type="caution">
    <text evidence="1">The sequence shown here is derived from an EMBL/GenBank/DDBJ whole genome shotgun (WGS) entry which is preliminary data.</text>
</comment>
<name>A0A2D0JJS6_9GAMM</name>
<accession>A0A2D0JJS6</accession>
<dbReference type="RefSeq" id="WP_099115900.1">
    <property type="nucleotide sequence ID" value="NZ_CAWNQI010000071.1"/>
</dbReference>
<sequence length="68" mass="7607">MTVELKPCPFCGSNDLCPDYEDRGTSDEYAAWINCGGCGVDGPVTVWKSSYKDAERAAWELWNKREGK</sequence>
<dbReference type="GO" id="GO:0016787">
    <property type="term" value="F:hydrolase activity"/>
    <property type="evidence" value="ECO:0007669"/>
    <property type="project" value="UniProtKB-KW"/>
</dbReference>
<organism evidence="1 2">
    <name type="scientific">Xenorhabdus miraniensis</name>
    <dbReference type="NCBI Taxonomy" id="351674"/>
    <lineage>
        <taxon>Bacteria</taxon>
        <taxon>Pseudomonadati</taxon>
        <taxon>Pseudomonadota</taxon>
        <taxon>Gammaproteobacteria</taxon>
        <taxon>Enterobacterales</taxon>
        <taxon>Morganellaceae</taxon>
        <taxon>Xenorhabdus</taxon>
    </lineage>
</organism>